<dbReference type="InterPro" id="IPR055348">
    <property type="entry name" value="DctQ"/>
</dbReference>
<feature type="transmembrane region" description="Helical" evidence="9">
    <location>
        <begin position="94"/>
        <end position="117"/>
    </location>
</feature>
<reference evidence="11 12" key="1">
    <citation type="submission" date="2019-03" db="EMBL/GenBank/DDBJ databases">
        <title>Genomic Encyclopedia of Type Strains, Phase IV (KMG-IV): sequencing the most valuable type-strain genomes for metagenomic binning, comparative biology and taxonomic classification.</title>
        <authorList>
            <person name="Goeker M."/>
        </authorList>
    </citation>
    <scope>NUCLEOTIDE SEQUENCE [LARGE SCALE GENOMIC DNA]</scope>
    <source>
        <strain evidence="11 12">DSM 45765</strain>
    </source>
</reference>
<dbReference type="PANTHER" id="PTHR35011:SF10">
    <property type="entry name" value="TRAP TRANSPORTER SMALL PERMEASE PROTEIN"/>
    <property type="match status" value="1"/>
</dbReference>
<dbReference type="GO" id="GO:0022857">
    <property type="term" value="F:transmembrane transporter activity"/>
    <property type="evidence" value="ECO:0007669"/>
    <property type="project" value="TreeGrafter"/>
</dbReference>
<dbReference type="EMBL" id="SLXQ01000006">
    <property type="protein sequence ID" value="TCP51859.1"/>
    <property type="molecule type" value="Genomic_DNA"/>
</dbReference>
<keyword evidence="4" id="KW-0997">Cell inner membrane</keyword>
<name>A0A4R2QSB5_9PSEU</name>
<keyword evidence="7 9" id="KW-0472">Membrane</keyword>
<evidence type="ECO:0000256" key="1">
    <source>
        <dbReference type="ARBA" id="ARBA00004429"/>
    </source>
</evidence>
<gene>
    <name evidence="11" type="ORF">EV191_10623</name>
</gene>
<evidence type="ECO:0000256" key="8">
    <source>
        <dbReference type="ARBA" id="ARBA00038436"/>
    </source>
</evidence>
<keyword evidence="6 9" id="KW-1133">Transmembrane helix</keyword>
<evidence type="ECO:0000313" key="12">
    <source>
        <dbReference type="Proteomes" id="UP000294911"/>
    </source>
</evidence>
<dbReference type="PANTHER" id="PTHR35011">
    <property type="entry name" value="2,3-DIKETO-L-GULONATE TRAP TRANSPORTER SMALL PERMEASE PROTEIN YIAM"/>
    <property type="match status" value="1"/>
</dbReference>
<evidence type="ECO:0000256" key="3">
    <source>
        <dbReference type="ARBA" id="ARBA00022475"/>
    </source>
</evidence>
<dbReference type="GO" id="GO:0015740">
    <property type="term" value="P:C4-dicarboxylate transport"/>
    <property type="evidence" value="ECO:0007669"/>
    <property type="project" value="TreeGrafter"/>
</dbReference>
<sequence>MGSVATRADRALRSVERAGIVLSGLALALMAAFMVVEVLLRYVFGAPLSWSLGFITEYLMIGMFFCGLSYTFRVGGHIQIDAVFRRFPAPVRRVLDIVGNVLSTVFFAVICYAGVLVTSDAFGDGDVPPPGGSELSWPTWTSHVFVPLGAAVLILRIVHTIFVPARVDEREAQD</sequence>
<proteinExistence type="inferred from homology"/>
<dbReference type="InterPro" id="IPR007387">
    <property type="entry name" value="TRAP_DctQ"/>
</dbReference>
<keyword evidence="2" id="KW-0813">Transport</keyword>
<dbReference type="AlphaFoldDB" id="A0A4R2QSB5"/>
<dbReference type="OrthoDB" id="4804620at2"/>
<feature type="transmembrane region" description="Helical" evidence="9">
    <location>
        <begin position="137"/>
        <end position="158"/>
    </location>
</feature>
<keyword evidence="3" id="KW-1003">Cell membrane</keyword>
<comment type="subcellular location">
    <subcellularLocation>
        <location evidence="1">Cell inner membrane</location>
        <topology evidence="1">Multi-pass membrane protein</topology>
    </subcellularLocation>
</comment>
<comment type="caution">
    <text evidence="11">The sequence shown here is derived from an EMBL/GenBank/DDBJ whole genome shotgun (WGS) entry which is preliminary data.</text>
</comment>
<feature type="transmembrane region" description="Helical" evidence="9">
    <location>
        <begin position="20"/>
        <end position="44"/>
    </location>
</feature>
<evidence type="ECO:0000256" key="2">
    <source>
        <dbReference type="ARBA" id="ARBA00022448"/>
    </source>
</evidence>
<dbReference type="Pfam" id="PF04290">
    <property type="entry name" value="DctQ"/>
    <property type="match status" value="1"/>
</dbReference>
<accession>A0A4R2QSB5</accession>
<feature type="domain" description="Tripartite ATP-independent periplasmic transporters DctQ component" evidence="10">
    <location>
        <begin position="30"/>
        <end position="163"/>
    </location>
</feature>
<protein>
    <submittedName>
        <fullName evidence="11">TRAP-type C4-dicarboxylate transport system permease small subunit</fullName>
    </submittedName>
</protein>
<organism evidence="11 12">
    <name type="scientific">Tamaricihabitans halophyticus</name>
    <dbReference type="NCBI Taxonomy" id="1262583"/>
    <lineage>
        <taxon>Bacteria</taxon>
        <taxon>Bacillati</taxon>
        <taxon>Actinomycetota</taxon>
        <taxon>Actinomycetes</taxon>
        <taxon>Pseudonocardiales</taxon>
        <taxon>Pseudonocardiaceae</taxon>
        <taxon>Tamaricihabitans</taxon>
    </lineage>
</organism>
<evidence type="ECO:0000256" key="6">
    <source>
        <dbReference type="ARBA" id="ARBA00022989"/>
    </source>
</evidence>
<evidence type="ECO:0000259" key="10">
    <source>
        <dbReference type="Pfam" id="PF04290"/>
    </source>
</evidence>
<evidence type="ECO:0000313" key="11">
    <source>
        <dbReference type="EMBL" id="TCP51859.1"/>
    </source>
</evidence>
<dbReference type="RefSeq" id="WP_132877744.1">
    <property type="nucleotide sequence ID" value="NZ_SLXQ01000006.1"/>
</dbReference>
<feature type="transmembrane region" description="Helical" evidence="9">
    <location>
        <begin position="50"/>
        <end position="73"/>
    </location>
</feature>
<dbReference type="Proteomes" id="UP000294911">
    <property type="component" value="Unassembled WGS sequence"/>
</dbReference>
<evidence type="ECO:0000256" key="9">
    <source>
        <dbReference type="SAM" id="Phobius"/>
    </source>
</evidence>
<dbReference type="GO" id="GO:0005886">
    <property type="term" value="C:plasma membrane"/>
    <property type="evidence" value="ECO:0007669"/>
    <property type="project" value="UniProtKB-SubCell"/>
</dbReference>
<comment type="similarity">
    <text evidence="8">Belongs to the TRAP transporter small permease family.</text>
</comment>
<evidence type="ECO:0000256" key="7">
    <source>
        <dbReference type="ARBA" id="ARBA00023136"/>
    </source>
</evidence>
<evidence type="ECO:0000256" key="5">
    <source>
        <dbReference type="ARBA" id="ARBA00022692"/>
    </source>
</evidence>
<evidence type="ECO:0000256" key="4">
    <source>
        <dbReference type="ARBA" id="ARBA00022519"/>
    </source>
</evidence>
<keyword evidence="12" id="KW-1185">Reference proteome</keyword>
<keyword evidence="5 9" id="KW-0812">Transmembrane</keyword>